<dbReference type="Proteomes" id="UP000294530">
    <property type="component" value="Unassembled WGS sequence"/>
</dbReference>
<proteinExistence type="predicted"/>
<reference evidence="2 3" key="1">
    <citation type="journal article" date="2021" name="Genome Biol.">
        <title>AFLAP: assembly-free linkage analysis pipeline using k-mers from genome sequencing data.</title>
        <authorList>
            <person name="Fletcher K."/>
            <person name="Zhang L."/>
            <person name="Gil J."/>
            <person name="Han R."/>
            <person name="Cavanaugh K."/>
            <person name="Michelmore R."/>
        </authorList>
    </citation>
    <scope>NUCLEOTIDE SEQUENCE [LARGE SCALE GENOMIC DNA]</scope>
    <source>
        <strain evidence="2 3">SF5</strain>
    </source>
</reference>
<keyword evidence="3" id="KW-1185">Reference proteome</keyword>
<dbReference type="KEGG" id="blac:94350021"/>
<name>A0A976IBA9_BRELC</name>
<comment type="caution">
    <text evidence="2">The sequence shown here is derived from an EMBL/GenBank/DDBJ whole genome shotgun (WGS) entry which is preliminary data.</text>
</comment>
<sequence length="158" mass="18572">MDRKRGHESSPEQAETGKADASHKHNTTDFKRGRAEPMPMLMLANDESCDRIDRDYWAASWEQLEPAWPNPQQLDFPTANSSTAEWEWVARLAPDHLLWLVKRFVFPGELLQILDNSVVDQWKTESRRDCVEDALQRYNNPPMDQQTKLWVQRWLEHG</sequence>
<dbReference type="RefSeq" id="XP_067814840.1">
    <property type="nucleotide sequence ID" value="XM_067964350.1"/>
</dbReference>
<organism evidence="2 3">
    <name type="scientific">Bremia lactucae</name>
    <name type="common">Lettuce downy mildew</name>
    <dbReference type="NCBI Taxonomy" id="4779"/>
    <lineage>
        <taxon>Eukaryota</taxon>
        <taxon>Sar</taxon>
        <taxon>Stramenopiles</taxon>
        <taxon>Oomycota</taxon>
        <taxon>Peronosporomycetes</taxon>
        <taxon>Peronosporales</taxon>
        <taxon>Peronosporaceae</taxon>
        <taxon>Bremia</taxon>
    </lineage>
</organism>
<dbReference type="EMBL" id="SHOA02000013">
    <property type="protein sequence ID" value="TDH65341.1"/>
    <property type="molecule type" value="Genomic_DNA"/>
</dbReference>
<protein>
    <submittedName>
        <fullName evidence="2">Uncharacterized protein</fullName>
    </submittedName>
</protein>
<evidence type="ECO:0000313" key="2">
    <source>
        <dbReference type="EMBL" id="TDH65341.1"/>
    </source>
</evidence>
<dbReference type="AlphaFoldDB" id="A0A976IBA9"/>
<feature type="region of interest" description="Disordered" evidence="1">
    <location>
        <begin position="1"/>
        <end position="38"/>
    </location>
</feature>
<accession>A0A976IBA9</accession>
<feature type="compositionally biased region" description="Basic and acidic residues" evidence="1">
    <location>
        <begin position="1"/>
        <end position="35"/>
    </location>
</feature>
<gene>
    <name evidence="2" type="ORF">CCR75_006280</name>
</gene>
<evidence type="ECO:0000313" key="3">
    <source>
        <dbReference type="Proteomes" id="UP000294530"/>
    </source>
</evidence>
<evidence type="ECO:0000256" key="1">
    <source>
        <dbReference type="SAM" id="MobiDB-lite"/>
    </source>
</evidence>
<dbReference type="GeneID" id="94350021"/>